<organism evidence="6 7">
    <name type="scientific">Operophtera brumata</name>
    <name type="common">Winter moth</name>
    <name type="synonym">Phalaena brumata</name>
    <dbReference type="NCBI Taxonomy" id="104452"/>
    <lineage>
        <taxon>Eukaryota</taxon>
        <taxon>Metazoa</taxon>
        <taxon>Ecdysozoa</taxon>
        <taxon>Arthropoda</taxon>
        <taxon>Hexapoda</taxon>
        <taxon>Insecta</taxon>
        <taxon>Pterygota</taxon>
        <taxon>Neoptera</taxon>
        <taxon>Endopterygota</taxon>
        <taxon>Lepidoptera</taxon>
        <taxon>Glossata</taxon>
        <taxon>Ditrysia</taxon>
        <taxon>Geometroidea</taxon>
        <taxon>Geometridae</taxon>
        <taxon>Larentiinae</taxon>
        <taxon>Operophtera</taxon>
    </lineage>
</organism>
<evidence type="ECO:0000256" key="1">
    <source>
        <dbReference type="ARBA" id="ARBA00009500"/>
    </source>
</evidence>
<accession>A0A0L7L3E7</accession>
<dbReference type="EMBL" id="JTDY01003192">
    <property type="protein sequence ID" value="KOB69987.1"/>
    <property type="molecule type" value="Genomic_DNA"/>
</dbReference>
<comment type="similarity">
    <text evidence="1 4">Belongs to the serpin family.</text>
</comment>
<dbReference type="InterPro" id="IPR023796">
    <property type="entry name" value="Serpin_dom"/>
</dbReference>
<evidence type="ECO:0000256" key="4">
    <source>
        <dbReference type="RuleBase" id="RU000411"/>
    </source>
</evidence>
<dbReference type="CDD" id="cd19600">
    <property type="entry name" value="serpin11-like_insects"/>
    <property type="match status" value="1"/>
</dbReference>
<dbReference type="InterPro" id="IPR042185">
    <property type="entry name" value="Serpin_sf_2"/>
</dbReference>
<name>A0A0L7L3E7_OPEBR</name>
<dbReference type="STRING" id="104452.A0A0L7L3E7"/>
<dbReference type="InterPro" id="IPR023795">
    <property type="entry name" value="Serpin_CS"/>
</dbReference>
<keyword evidence="2" id="KW-0646">Protease inhibitor</keyword>
<dbReference type="PROSITE" id="PS00284">
    <property type="entry name" value="SERPIN"/>
    <property type="match status" value="1"/>
</dbReference>
<evidence type="ECO:0000256" key="2">
    <source>
        <dbReference type="ARBA" id="ARBA00022690"/>
    </source>
</evidence>
<reference evidence="6 7" key="1">
    <citation type="journal article" date="2015" name="Genome Biol. Evol.">
        <title>The genome of winter moth (Operophtera brumata) provides a genomic perspective on sexual dimorphism and phenology.</title>
        <authorList>
            <person name="Derks M.F."/>
            <person name="Smit S."/>
            <person name="Salis L."/>
            <person name="Schijlen E."/>
            <person name="Bossers A."/>
            <person name="Mateman C."/>
            <person name="Pijl A.S."/>
            <person name="de Ridder D."/>
            <person name="Groenen M.A."/>
            <person name="Visser M.E."/>
            <person name="Megens H.J."/>
        </authorList>
    </citation>
    <scope>NUCLEOTIDE SEQUENCE [LARGE SCALE GENOMIC DNA]</scope>
    <source>
        <strain evidence="6">WM2013NL</strain>
        <tissue evidence="6">Head and thorax</tissue>
    </source>
</reference>
<keyword evidence="7" id="KW-1185">Reference proteome</keyword>
<dbReference type="SMART" id="SM00093">
    <property type="entry name" value="SERPIN"/>
    <property type="match status" value="1"/>
</dbReference>
<dbReference type="GO" id="GO:0005615">
    <property type="term" value="C:extracellular space"/>
    <property type="evidence" value="ECO:0007669"/>
    <property type="project" value="InterPro"/>
</dbReference>
<feature type="domain" description="Serpin" evidence="5">
    <location>
        <begin position="27"/>
        <end position="383"/>
    </location>
</feature>
<dbReference type="Proteomes" id="UP000037510">
    <property type="component" value="Unassembled WGS sequence"/>
</dbReference>
<evidence type="ECO:0000313" key="6">
    <source>
        <dbReference type="EMBL" id="KOB69987.1"/>
    </source>
</evidence>
<dbReference type="GO" id="GO:0004867">
    <property type="term" value="F:serine-type endopeptidase inhibitor activity"/>
    <property type="evidence" value="ECO:0007669"/>
    <property type="project" value="UniProtKB-KW"/>
</dbReference>
<evidence type="ECO:0000256" key="3">
    <source>
        <dbReference type="ARBA" id="ARBA00022900"/>
    </source>
</evidence>
<proteinExistence type="inferred from homology"/>
<dbReference type="InterPro" id="IPR000215">
    <property type="entry name" value="Serpin_fam"/>
</dbReference>
<evidence type="ECO:0000259" key="5">
    <source>
        <dbReference type="SMART" id="SM00093"/>
    </source>
</evidence>
<dbReference type="Pfam" id="PF00079">
    <property type="entry name" value="Serpin"/>
    <property type="match status" value="1"/>
</dbReference>
<gene>
    <name evidence="6" type="ORF">OBRU01_13290</name>
</gene>
<dbReference type="InterPro" id="IPR036186">
    <property type="entry name" value="Serpin_sf"/>
</dbReference>
<dbReference type="Gene3D" id="2.30.39.10">
    <property type="entry name" value="Alpha-1-antitrypsin, domain 1"/>
    <property type="match status" value="1"/>
</dbReference>
<dbReference type="AlphaFoldDB" id="A0A0L7L3E7"/>
<evidence type="ECO:0000313" key="7">
    <source>
        <dbReference type="Proteomes" id="UP000037510"/>
    </source>
</evidence>
<dbReference type="InterPro" id="IPR042178">
    <property type="entry name" value="Serpin_sf_1"/>
</dbReference>
<dbReference type="SUPFAM" id="SSF56574">
    <property type="entry name" value="Serpins"/>
    <property type="match status" value="1"/>
</dbReference>
<keyword evidence="3" id="KW-0722">Serine protease inhibitor</keyword>
<dbReference type="PANTHER" id="PTHR11461:SF211">
    <property type="entry name" value="GH10112P-RELATED"/>
    <property type="match status" value="1"/>
</dbReference>
<dbReference type="Gene3D" id="3.30.497.10">
    <property type="entry name" value="Antithrombin, subunit I, domain 2"/>
    <property type="match status" value="1"/>
</dbReference>
<sequence>LLLFSFQSSDCHHGRSVSSSRLNFFDIELLRYVAEGKPGNVMVSPASVKSTLAMLLEGAKGVTATEIRNALRLSTDADDRKVELIKYLNALNLKETSTVLQSASGAFVSKKLALNKDFEAAIKRDFSSEMTKTDFDDPKKALDLINTWVSQKTHGLIPTIVEPGNANEIRYLILANALYFKSTWKYAFNPRHTRADCFYRSEACEKVTMMELETDLPYAYVDDLRAHALELPYEGGRYSMIILVPLDREGCEALIRDLPFLSLAQIHDLMHPTEVTLVMPKFTVSYNADLVEPLSKMHMSSLFSSKSNLTGIFDGSTASVSSFQHKVFMSVDEVGTVAAAVSAAAVVPLSFSGVDIRVDKPFVFFIRDNDLGIVLFEGKIEEPTPFVEPVKPQANVVPVKTEQAPVLSLKPAAFVEPSKPLANGPKEMLNLQKPNFDSSKPVELTTTVKPTGFFDSVKNFFG</sequence>
<protein>
    <submittedName>
        <fullName evidence="6">Serpin-11</fullName>
    </submittedName>
</protein>
<feature type="non-terminal residue" evidence="6">
    <location>
        <position position="1"/>
    </location>
</feature>
<dbReference type="PANTHER" id="PTHR11461">
    <property type="entry name" value="SERINE PROTEASE INHIBITOR, SERPIN"/>
    <property type="match status" value="1"/>
</dbReference>
<comment type="caution">
    <text evidence="6">The sequence shown here is derived from an EMBL/GenBank/DDBJ whole genome shotgun (WGS) entry which is preliminary data.</text>
</comment>